<dbReference type="Gene3D" id="3.50.50.60">
    <property type="entry name" value="FAD/NAD(P)-binding domain"/>
    <property type="match status" value="1"/>
</dbReference>
<evidence type="ECO:0000259" key="1">
    <source>
        <dbReference type="Pfam" id="PF01494"/>
    </source>
</evidence>
<keyword evidence="2" id="KW-0560">Oxidoreductase</keyword>
<evidence type="ECO:0000313" key="2">
    <source>
        <dbReference type="EMBL" id="MFC6762189.1"/>
    </source>
</evidence>
<name>A0ABW2B9K8_9RHOB</name>
<organism evidence="2 3">
    <name type="scientific">Sulfitobacter porphyrae</name>
    <dbReference type="NCBI Taxonomy" id="1246864"/>
    <lineage>
        <taxon>Bacteria</taxon>
        <taxon>Pseudomonadati</taxon>
        <taxon>Pseudomonadota</taxon>
        <taxon>Alphaproteobacteria</taxon>
        <taxon>Rhodobacterales</taxon>
        <taxon>Roseobacteraceae</taxon>
        <taxon>Sulfitobacter</taxon>
    </lineage>
</organism>
<protein>
    <submittedName>
        <fullName evidence="2">FAD-dependent monooxygenase</fullName>
    </submittedName>
</protein>
<dbReference type="Proteomes" id="UP001596353">
    <property type="component" value="Unassembled WGS sequence"/>
</dbReference>
<dbReference type="GO" id="GO:0004497">
    <property type="term" value="F:monooxygenase activity"/>
    <property type="evidence" value="ECO:0007669"/>
    <property type="project" value="UniProtKB-KW"/>
</dbReference>
<keyword evidence="2" id="KW-0503">Monooxygenase</keyword>
<dbReference type="Pfam" id="PF01494">
    <property type="entry name" value="FAD_binding_3"/>
    <property type="match status" value="1"/>
</dbReference>
<evidence type="ECO:0000313" key="3">
    <source>
        <dbReference type="Proteomes" id="UP001596353"/>
    </source>
</evidence>
<comment type="caution">
    <text evidence="2">The sequence shown here is derived from an EMBL/GenBank/DDBJ whole genome shotgun (WGS) entry which is preliminary data.</text>
</comment>
<dbReference type="InterPro" id="IPR036188">
    <property type="entry name" value="FAD/NAD-bd_sf"/>
</dbReference>
<dbReference type="EMBL" id="JBHSWG010000004">
    <property type="protein sequence ID" value="MFC6762189.1"/>
    <property type="molecule type" value="Genomic_DNA"/>
</dbReference>
<proteinExistence type="predicted"/>
<reference evidence="3" key="1">
    <citation type="journal article" date="2019" name="Int. J. Syst. Evol. Microbiol.">
        <title>The Global Catalogue of Microorganisms (GCM) 10K type strain sequencing project: providing services to taxonomists for standard genome sequencing and annotation.</title>
        <authorList>
            <consortium name="The Broad Institute Genomics Platform"/>
            <consortium name="The Broad Institute Genome Sequencing Center for Infectious Disease"/>
            <person name="Wu L."/>
            <person name="Ma J."/>
        </authorList>
    </citation>
    <scope>NUCLEOTIDE SEQUENCE [LARGE SCALE GENOMIC DNA]</scope>
    <source>
        <strain evidence="3">CCUG 66188</strain>
    </source>
</reference>
<keyword evidence="3" id="KW-1185">Reference proteome</keyword>
<accession>A0ABW2B9K8</accession>
<dbReference type="InterPro" id="IPR002938">
    <property type="entry name" value="FAD-bd"/>
</dbReference>
<gene>
    <name evidence="2" type="ORF">ACFQFQ_26025</name>
</gene>
<dbReference type="SUPFAM" id="SSF54373">
    <property type="entry name" value="FAD-linked reductases, C-terminal domain"/>
    <property type="match status" value="1"/>
</dbReference>
<dbReference type="SUPFAM" id="SSF51905">
    <property type="entry name" value="FAD/NAD(P)-binding domain"/>
    <property type="match status" value="1"/>
</dbReference>
<feature type="domain" description="FAD-binding" evidence="1">
    <location>
        <begin position="1"/>
        <end position="145"/>
    </location>
</feature>
<sequence length="170" mass="19135">MHREGLPHDGFELAFDGDRHRIDLAGLTGKTVMVYGQTEMTKDLFDKRTAEGQQFFFNVDDVVPTDLKSDQPSVHFTHDGAKIVVECDYIAGCDGFHGVSRQAIPADVLKTFERVYPFGWLGILVEKPPLAHELIYANGARYLEVRLLLETNGLSNQEIVPWAPFIRNCV</sequence>